<dbReference type="AlphaFoldDB" id="A0A0F5QER0"/>
<sequence>MAVLFALLFGLMTVAGAFAVDAGMLYLEKRRVQSAVDMAAIAAARDPSRGFELARQVISDFGLVPGDLKVEELKKPDSPYRLASTAGVYTPNPNVEAEDRFVGGGAAVNAVLVRYSAPGRLFFANAWSPIPEIGAEALAATEARISFSIGSRLAALSGGDVNKLLNSLLGTSVALRLVDYNALANVKLNALEFLDALGIELGLTAGTYESLLSAQATHSQIGRALADTVKLSDRLAVQVVTKVLGNKPVKVGNLISLGGYGERGIGSLGKSIGATVTALDVLRAAAGLANGTKQAQLDLGVQIPGIAALDATLAIGEPMQSSGWIAVGAVGAKLETAQVRLLVRVEIPGVLGILPIRVLLPVYLEVAQSEAVVTSISCPTSSSPQGSAVIRATPGVARLRIGNVNMSSFRDFSRSPISGPAKLLDLLVVRVTASADLQVSQQRPVTLNFSSRDIAQGNIQTASTRTVVGSLTTSLLRQTSLSVDLLTIPLLSIDVVLKVVAGLLTPVAPVVDAVLNQLLDTLGLSVGEMDVKVIGVDCSTPVLVG</sequence>
<comment type="caution">
    <text evidence="2">The sequence shown here is derived from an EMBL/GenBank/DDBJ whole genome shotgun (WGS) entry which is preliminary data.</text>
</comment>
<proteinExistence type="predicted"/>
<protein>
    <recommendedName>
        <fullName evidence="1">Putative Flp pilus-assembly TadG-like N-terminal domain-containing protein</fullName>
    </recommendedName>
</protein>
<feature type="domain" description="Putative Flp pilus-assembly TadG-like N-terminal" evidence="1">
    <location>
        <begin position="2"/>
        <end position="46"/>
    </location>
</feature>
<evidence type="ECO:0000313" key="3">
    <source>
        <dbReference type="Proteomes" id="UP000033411"/>
    </source>
</evidence>
<dbReference type="STRING" id="1293439.WH87_04585"/>
<reference evidence="2 3" key="1">
    <citation type="submission" date="2015-03" db="EMBL/GenBank/DDBJ databases">
        <authorList>
            <person name="Lepp D."/>
            <person name="Hassan Y.I."/>
            <person name="Li X.-Z."/>
            <person name="Zhou T."/>
        </authorList>
    </citation>
    <scope>NUCLEOTIDE SEQUENCE [LARGE SCALE GENOMIC DNA]</scope>
    <source>
        <strain evidence="2 3">E84</strain>
    </source>
</reference>
<organism evidence="2 3">
    <name type="scientific">Devosia epidermidihirudinis</name>
    <dbReference type="NCBI Taxonomy" id="1293439"/>
    <lineage>
        <taxon>Bacteria</taxon>
        <taxon>Pseudomonadati</taxon>
        <taxon>Pseudomonadota</taxon>
        <taxon>Alphaproteobacteria</taxon>
        <taxon>Hyphomicrobiales</taxon>
        <taxon>Devosiaceae</taxon>
        <taxon>Devosia</taxon>
    </lineage>
</organism>
<dbReference type="EMBL" id="LANJ01000011">
    <property type="protein sequence ID" value="KKC39482.1"/>
    <property type="molecule type" value="Genomic_DNA"/>
</dbReference>
<name>A0A0F5QER0_9HYPH</name>
<dbReference type="PATRIC" id="fig|1293439.3.peg.478"/>
<evidence type="ECO:0000259" key="1">
    <source>
        <dbReference type="Pfam" id="PF13400"/>
    </source>
</evidence>
<dbReference type="RefSeq" id="WP_046173220.1">
    <property type="nucleotide sequence ID" value="NZ_LANJ01000011.1"/>
</dbReference>
<keyword evidence="3" id="KW-1185">Reference proteome</keyword>
<dbReference type="Proteomes" id="UP000033411">
    <property type="component" value="Unassembled WGS sequence"/>
</dbReference>
<gene>
    <name evidence="2" type="ORF">WH87_04585</name>
</gene>
<accession>A0A0F5QER0</accession>
<dbReference type="Pfam" id="PF13400">
    <property type="entry name" value="Tad"/>
    <property type="match status" value="1"/>
</dbReference>
<dbReference type="InterPro" id="IPR028087">
    <property type="entry name" value="Tad_N"/>
</dbReference>
<evidence type="ECO:0000313" key="2">
    <source>
        <dbReference type="EMBL" id="KKC39482.1"/>
    </source>
</evidence>